<dbReference type="InterPro" id="IPR023509">
    <property type="entry name" value="DTD-like_sf"/>
</dbReference>
<dbReference type="KEGG" id="asc:ASAC_0533"/>
<evidence type="ECO:0000313" key="5">
    <source>
        <dbReference type="EMBL" id="ADL18940.1"/>
    </source>
</evidence>
<dbReference type="Gene3D" id="3.40.50.800">
    <property type="entry name" value="Anticodon-binding domain"/>
    <property type="match status" value="1"/>
</dbReference>
<evidence type="ECO:0000259" key="3">
    <source>
        <dbReference type="Pfam" id="PF03129"/>
    </source>
</evidence>
<feature type="domain" description="Anticodon-binding" evidence="3">
    <location>
        <begin position="364"/>
        <end position="454"/>
    </location>
</feature>
<dbReference type="GO" id="GO:0004829">
    <property type="term" value="F:threonine-tRNA ligase activity"/>
    <property type="evidence" value="ECO:0007669"/>
    <property type="project" value="UniProtKB-EC"/>
</dbReference>
<evidence type="ECO:0000259" key="4">
    <source>
        <dbReference type="Pfam" id="PF08915"/>
    </source>
</evidence>
<dbReference type="eggNOG" id="arCOG00401">
    <property type="taxonomic scope" value="Archaea"/>
</dbReference>
<dbReference type="PANTHER" id="PTHR11451:SF44">
    <property type="entry name" value="THREONINE--TRNA LIGASE, CHLOROPLASTIC_MITOCHONDRIAL 2"/>
    <property type="match status" value="1"/>
</dbReference>
<dbReference type="SUPFAM" id="SSF52954">
    <property type="entry name" value="Class II aaRS ABD-related"/>
    <property type="match status" value="1"/>
</dbReference>
<dbReference type="Gene3D" id="3.50.80.10">
    <property type="entry name" value="D-tyrosyl-tRNA(Tyr) deacylase"/>
    <property type="match status" value="1"/>
</dbReference>
<dbReference type="AlphaFoldDB" id="D9Q0V2"/>
<dbReference type="InterPro" id="IPR036621">
    <property type="entry name" value="Anticodon-bd_dom_sf"/>
</dbReference>
<dbReference type="GO" id="GO:0005524">
    <property type="term" value="F:ATP binding"/>
    <property type="evidence" value="ECO:0007669"/>
    <property type="project" value="InterPro"/>
</dbReference>
<evidence type="ECO:0000256" key="1">
    <source>
        <dbReference type="ARBA" id="ARBA00022490"/>
    </source>
</evidence>
<dbReference type="InterPro" id="IPR047246">
    <property type="entry name" value="ThrRS_anticodon"/>
</dbReference>
<dbReference type="CDD" id="cd00860">
    <property type="entry name" value="ThrRS_anticodon"/>
    <property type="match status" value="1"/>
</dbReference>
<dbReference type="PANTHER" id="PTHR11451">
    <property type="entry name" value="THREONINE-TRNA LIGASE"/>
    <property type="match status" value="1"/>
</dbReference>
<feature type="domain" description="Threonyl-tRNA synthetase editing" evidence="4">
    <location>
        <begin position="1"/>
        <end position="129"/>
    </location>
</feature>
<keyword evidence="5" id="KW-0436">Ligase</keyword>
<keyword evidence="2" id="KW-0648">Protein biosynthesis</keyword>
<dbReference type="GO" id="GO:0008270">
    <property type="term" value="F:zinc ion binding"/>
    <property type="evidence" value="ECO:0007669"/>
    <property type="project" value="InterPro"/>
</dbReference>
<dbReference type="Pfam" id="PF03129">
    <property type="entry name" value="HGTP_anticodon"/>
    <property type="match status" value="1"/>
</dbReference>
<dbReference type="STRING" id="666510.ASAC_0533"/>
<gene>
    <name evidence="5" type="ordered locus">ASAC_0533</name>
</gene>
<keyword evidence="6" id="KW-1185">Reference proteome</keyword>
<dbReference type="Pfam" id="PF08915">
    <property type="entry name" value="tRNA-Thr_ED"/>
    <property type="match status" value="1"/>
</dbReference>
<dbReference type="HOGENOM" id="CLU_712936_0_0_2"/>
<evidence type="ECO:0000313" key="6">
    <source>
        <dbReference type="Proteomes" id="UP000000346"/>
    </source>
</evidence>
<dbReference type="GO" id="GO:0005737">
    <property type="term" value="C:cytoplasm"/>
    <property type="evidence" value="ECO:0007669"/>
    <property type="project" value="InterPro"/>
</dbReference>
<accession>D9Q0V2</accession>
<keyword evidence="1" id="KW-0963">Cytoplasm</keyword>
<dbReference type="GO" id="GO:0006435">
    <property type="term" value="P:threonyl-tRNA aminoacylation"/>
    <property type="evidence" value="ECO:0007669"/>
    <property type="project" value="TreeGrafter"/>
</dbReference>
<dbReference type="InParanoid" id="D9Q0V2"/>
<dbReference type="InterPro" id="IPR004154">
    <property type="entry name" value="Anticodon-bd"/>
</dbReference>
<keyword evidence="5" id="KW-0030">Aminoacyl-tRNA synthetase</keyword>
<dbReference type="Proteomes" id="UP000000346">
    <property type="component" value="Chromosome"/>
</dbReference>
<reference evidence="5 6" key="1">
    <citation type="journal article" date="2010" name="Appl. Environ. Microbiol.">
        <title>The genome sequence of the crenarchaeon Acidilobus saccharovorans supports a new order, Acidilobales, and suggests an important ecological role in terrestrial acidic hot springs.</title>
        <authorList>
            <person name="Mardanov A.V."/>
            <person name="Svetlitchnyi V.A."/>
            <person name="Beletsky A.V."/>
            <person name="Prokofeva M.I."/>
            <person name="Bonch-Osmolovskaya E.A."/>
            <person name="Ravin N.V."/>
            <person name="Skryabin K.G."/>
        </authorList>
    </citation>
    <scope>NUCLEOTIDE SEQUENCE [LARGE SCALE GENOMIC DNA]</scope>
    <source>
        <strain evidence="6">DSM 16705 / JCM 18335 / VKM B-2471 / 345-15</strain>
    </source>
</reference>
<organism evidence="5 6">
    <name type="scientific">Acidilobus saccharovorans (strain DSM 16705 / JCM 18335 / VKM B-2471 / 345-15)</name>
    <dbReference type="NCBI Taxonomy" id="666510"/>
    <lineage>
        <taxon>Archaea</taxon>
        <taxon>Thermoproteota</taxon>
        <taxon>Thermoprotei</taxon>
        <taxon>Acidilobales</taxon>
        <taxon>Acidilobaceae</taxon>
        <taxon>Acidilobus</taxon>
    </lineage>
</organism>
<protein>
    <submittedName>
        <fullName evidence="5">Threonyl-tRNA synthetase</fullName>
        <ecNumber evidence="5">6.1.1.3</ecNumber>
    </submittedName>
</protein>
<sequence>MIHVSEVKFWAVEEAIDNPPDPPSKFEGKDCVVGFISVEEGDTPDLAGQAAMEIAEHARRSGVKCAVVYPFAHLSPSLAPPDVAAEILRKVEDELKSMGFQTARAPFGWYKGFTITCPGHPACELSRTITAPKGPWYLPGDGSQLGIREAIERGLLPKEVEVGSPWDNESLGSQSKLGLTSGGLTSLGEVATGALSSWLAERLRLANVETRGGGPEQVYGIGGVAAVVKSCLDAGRYAESGVRVRSPLPGADMIVAPTDVGDEAMVKMLEELEEGISKDTTWIDVGTSKGFSIPYDIQYSLRLLAYRTRGGGLAALGLHGAVRDRQVTCFGPLRLIMSSLIDFGLKLADSGKTPYLPFWLSPLQVAVIPVKDQHVEYARRLLQDLIDVGARAYLDPPTKGLGARVRAAGKAWVPIIAVVGDKEVESNTVNIRRRWLQGQQEVVQAEALVEEVSQLLASGPGRSFQPPE</sequence>
<dbReference type="EMBL" id="CP001742">
    <property type="protein sequence ID" value="ADL18940.1"/>
    <property type="molecule type" value="Genomic_DNA"/>
</dbReference>
<proteinExistence type="predicted"/>
<dbReference type="EC" id="6.1.1.3" evidence="5"/>
<evidence type="ECO:0000256" key="2">
    <source>
        <dbReference type="ARBA" id="ARBA00022917"/>
    </source>
</evidence>
<dbReference type="InterPro" id="IPR015011">
    <property type="entry name" value="Threonyl-tRNA_syn_edit_dom_arc"/>
</dbReference>
<name>D9Q0V2_ACIS3</name>